<organism evidence="2 3">
    <name type="scientific">Camelina sativa</name>
    <name type="common">False flax</name>
    <name type="synonym">Myagrum sativum</name>
    <dbReference type="NCBI Taxonomy" id="90675"/>
    <lineage>
        <taxon>Eukaryota</taxon>
        <taxon>Viridiplantae</taxon>
        <taxon>Streptophyta</taxon>
        <taxon>Embryophyta</taxon>
        <taxon>Tracheophyta</taxon>
        <taxon>Spermatophyta</taxon>
        <taxon>Magnoliopsida</taxon>
        <taxon>eudicotyledons</taxon>
        <taxon>Gunneridae</taxon>
        <taxon>Pentapetalae</taxon>
        <taxon>rosids</taxon>
        <taxon>malvids</taxon>
        <taxon>Brassicales</taxon>
        <taxon>Brassicaceae</taxon>
        <taxon>Camelineae</taxon>
        <taxon>Camelina</taxon>
    </lineage>
</organism>
<dbReference type="InterPro" id="IPR053224">
    <property type="entry name" value="Sensory_adhesion_molecule"/>
</dbReference>
<feature type="transmembrane region" description="Helical" evidence="1">
    <location>
        <begin position="12"/>
        <end position="30"/>
    </location>
</feature>
<dbReference type="PANTHER" id="PTHR31460:SF0">
    <property type="entry name" value="CALCIUM-DEPENDENT PHOSPHOTRIESTERASE SUPERFAMILY PROTEIN-RELATED"/>
    <property type="match status" value="1"/>
</dbReference>
<keyword evidence="1" id="KW-0812">Transmembrane</keyword>
<dbReference type="RefSeq" id="XP_010518436.1">
    <property type="nucleotide sequence ID" value="XM_010520134.2"/>
</dbReference>
<dbReference type="PANTHER" id="PTHR31460">
    <property type="match status" value="1"/>
</dbReference>
<gene>
    <name evidence="3" type="primary">LOC104793726</name>
</gene>
<reference evidence="2" key="1">
    <citation type="journal article" date="2014" name="Nat. Commun.">
        <title>The emerging biofuel crop Camelina sativa retains a highly undifferentiated hexaploid genome structure.</title>
        <authorList>
            <person name="Kagale S."/>
            <person name="Koh C."/>
            <person name="Nixon J."/>
            <person name="Bollina V."/>
            <person name="Clarke W.E."/>
            <person name="Tuteja R."/>
            <person name="Spillane C."/>
            <person name="Robinson S.J."/>
            <person name="Links M.G."/>
            <person name="Clarke C."/>
            <person name="Higgins E.E."/>
            <person name="Huebert T."/>
            <person name="Sharpe A.G."/>
            <person name="Parkin I.A."/>
        </authorList>
    </citation>
    <scope>NUCLEOTIDE SEQUENCE [LARGE SCALE GENOMIC DNA]</scope>
    <source>
        <strain evidence="2">cv. DH55</strain>
    </source>
</reference>
<name>A0ABM0ZNZ6_CAMSA</name>
<evidence type="ECO:0000313" key="2">
    <source>
        <dbReference type="Proteomes" id="UP000694864"/>
    </source>
</evidence>
<dbReference type="GeneID" id="104793726"/>
<dbReference type="Gene3D" id="2.120.10.30">
    <property type="entry name" value="TolB, C-terminal domain"/>
    <property type="match status" value="1"/>
</dbReference>
<dbReference type="SUPFAM" id="SSF63829">
    <property type="entry name" value="Calcium-dependent phosphotriesterase"/>
    <property type="match status" value="1"/>
</dbReference>
<evidence type="ECO:0000256" key="1">
    <source>
        <dbReference type="SAM" id="Phobius"/>
    </source>
</evidence>
<sequence length="340" mass="37085">MSPSCCCGKRSVALFFLFISAVPIAYLVSLERAVPSTHVISYHSSGFLRECAKWDDVGRRFLVSYMDGGGGIGELVVPSNSDSEDVLEELTLVKDLDLAGNSSNGFVIDRHRNRLLLAVADLLGNRFSALVAYDLSTWRRIFLTVLSSHHSKEISYADDVAVDAQGNAYVTDAKGGKIWQIDLNGKLVSIIRSPLFVPPASSWYHYFNNFVSLNGIVYHPDGFLIVIHTFSGSLFKIDVTNYADVSMSQVTVIHVSGGSLRFGDGLELLSPSKIVVAGSPSSKLVESSDGWRTASVTGWFSSGMVHRLVSSATVKEGRVYLNHIVGFGSKKRHILVEAVF</sequence>
<evidence type="ECO:0000313" key="3">
    <source>
        <dbReference type="RefSeq" id="XP_010518436.1"/>
    </source>
</evidence>
<keyword evidence="1" id="KW-0472">Membrane</keyword>
<proteinExistence type="predicted"/>
<keyword evidence="1" id="KW-1133">Transmembrane helix</keyword>
<protein>
    <submittedName>
        <fullName evidence="3">Uncharacterized protein LOC104793726</fullName>
    </submittedName>
</protein>
<keyword evidence="2" id="KW-1185">Reference proteome</keyword>
<reference evidence="3" key="2">
    <citation type="submission" date="2025-08" db="UniProtKB">
        <authorList>
            <consortium name="RefSeq"/>
        </authorList>
    </citation>
    <scope>IDENTIFICATION</scope>
    <source>
        <tissue evidence="3">Leaf</tissue>
    </source>
</reference>
<dbReference type="Proteomes" id="UP000694864">
    <property type="component" value="Chromosome 6"/>
</dbReference>
<dbReference type="InterPro" id="IPR011042">
    <property type="entry name" value="6-blade_b-propeller_TolB-like"/>
</dbReference>
<accession>A0ABM0ZNZ6</accession>